<protein>
    <submittedName>
        <fullName evidence="2">Uncharacterized protein</fullName>
    </submittedName>
</protein>
<gene>
    <name evidence="2" type="ORF">CVLEPA_LOCUS26113</name>
</gene>
<keyword evidence="1" id="KW-0472">Membrane</keyword>
<organism evidence="2 3">
    <name type="scientific">Clavelina lepadiformis</name>
    <name type="common">Light-bulb sea squirt</name>
    <name type="synonym">Ascidia lepadiformis</name>
    <dbReference type="NCBI Taxonomy" id="159417"/>
    <lineage>
        <taxon>Eukaryota</taxon>
        <taxon>Metazoa</taxon>
        <taxon>Chordata</taxon>
        <taxon>Tunicata</taxon>
        <taxon>Ascidiacea</taxon>
        <taxon>Aplousobranchia</taxon>
        <taxon>Clavelinidae</taxon>
        <taxon>Clavelina</taxon>
    </lineage>
</organism>
<feature type="transmembrane region" description="Helical" evidence="1">
    <location>
        <begin position="79"/>
        <end position="99"/>
    </location>
</feature>
<feature type="transmembrane region" description="Helical" evidence="1">
    <location>
        <begin position="147"/>
        <end position="168"/>
    </location>
</feature>
<keyword evidence="1" id="KW-1133">Transmembrane helix</keyword>
<evidence type="ECO:0000313" key="3">
    <source>
        <dbReference type="Proteomes" id="UP001642483"/>
    </source>
</evidence>
<keyword evidence="1" id="KW-0812">Transmembrane</keyword>
<evidence type="ECO:0000256" key="1">
    <source>
        <dbReference type="SAM" id="Phobius"/>
    </source>
</evidence>
<feature type="transmembrane region" description="Helical" evidence="1">
    <location>
        <begin position="111"/>
        <end position="141"/>
    </location>
</feature>
<proteinExistence type="predicted"/>
<dbReference type="InterPro" id="IPR030417">
    <property type="entry name" value="MS4A"/>
</dbReference>
<keyword evidence="3" id="KW-1185">Reference proteome</keyword>
<comment type="caution">
    <text evidence="2">The sequence shown here is derived from an EMBL/GenBank/DDBJ whole genome shotgun (WGS) entry which is preliminary data.</text>
</comment>
<dbReference type="EMBL" id="CAWYQH010000130">
    <property type="protein sequence ID" value="CAK8692877.1"/>
    <property type="molecule type" value="Genomic_DNA"/>
</dbReference>
<sequence length="209" mass="22175">MSSFQSIPAVEPEIRNRNVIKILGIIEIIVAIICIIIGVAIVVLFTVTSTEIIRIAGSTIVVTASVAELYGYTFYNFGSGIWCGVWILVAGALATTAGGRRTSIRLVNCHIGFGIVGAVLSLILTFSGSLVAAVTLINGIGEGNGPIITWLHIVLAALGFVAFNLLIISTFFGCRSSPNNCCACCCGMQQPQVAHYPMQNYQQYPTTVS</sequence>
<feature type="transmembrane region" description="Helical" evidence="1">
    <location>
        <begin position="52"/>
        <end position="73"/>
    </location>
</feature>
<reference evidence="2 3" key="1">
    <citation type="submission" date="2024-02" db="EMBL/GenBank/DDBJ databases">
        <authorList>
            <person name="Daric V."/>
            <person name="Darras S."/>
        </authorList>
    </citation>
    <scope>NUCLEOTIDE SEQUENCE [LARGE SCALE GENOMIC DNA]</scope>
</reference>
<feature type="transmembrane region" description="Helical" evidence="1">
    <location>
        <begin position="20"/>
        <end position="45"/>
    </location>
</feature>
<dbReference type="Proteomes" id="UP001642483">
    <property type="component" value="Unassembled WGS sequence"/>
</dbReference>
<dbReference type="PANTHER" id="PTHR23320">
    <property type="entry name" value="MEMBRANE-SPANNING 4-DOMAINS SUBFAMILY A MS4A -RELATED"/>
    <property type="match status" value="1"/>
</dbReference>
<name>A0ABP0GMJ6_CLALP</name>
<dbReference type="PANTHER" id="PTHR23320:SF158">
    <property type="entry name" value="CREB-BINDING PROTEIN-LIKE ISOFORM X1"/>
    <property type="match status" value="1"/>
</dbReference>
<accession>A0ABP0GMJ6</accession>
<evidence type="ECO:0000313" key="2">
    <source>
        <dbReference type="EMBL" id="CAK8692877.1"/>
    </source>
</evidence>